<feature type="binding site" evidence="10">
    <location>
        <position position="76"/>
    </location>
    <ligand>
        <name>[4Fe-4S] cluster</name>
        <dbReference type="ChEBI" id="CHEBI:49883"/>
        <label>1</label>
    </ligand>
</feature>
<feature type="binding site" evidence="10">
    <location>
        <position position="54"/>
    </location>
    <ligand>
        <name>[4Fe-4S] cluster</name>
        <dbReference type="ChEBI" id="CHEBI:49883"/>
        <label>1</label>
    </ligand>
</feature>
<dbReference type="Pfam" id="PF14697">
    <property type="entry name" value="Fer4_21"/>
    <property type="match status" value="1"/>
</dbReference>
<dbReference type="PANTHER" id="PTHR43560:SF1">
    <property type="entry name" value="ION-TRANSLOCATING OXIDOREDUCTASE COMPLEX SUBUNIT B"/>
    <property type="match status" value="1"/>
</dbReference>
<evidence type="ECO:0000313" key="14">
    <source>
        <dbReference type="EMBL" id="BEP29934.1"/>
    </source>
</evidence>
<sequence length="327" mass="34446">MDFNNILISGVSLGAMGLVFGAGLAYASQKFAVEIDPKAVAIRDALPGANCGGCGYPGCDGFANAVVKGEAPVDGCPVGGSDCATLVAKIMGVSAEGKVKQVARVLCKGGKDTCTDKYVYDGFEDCRAANMLLGGSKSCEYGCMGLGSCVAVCPFDAIHINEEGLAEVEPDKCTACGKCIEVCPKDVIAYVPYEQLTVVDCNNKERGAHVKKNCNVACIACGICERSCPFDAIHVENLLAVIDYDKCTNCMICAEKCPTGSITADFNLRKTAEIIEEKCIGCTLCTKVCPVDAIEGKLKEVHKIDPEKCIGCGKCEEKCPKDAIFMK</sequence>
<dbReference type="Gene3D" id="1.10.15.40">
    <property type="entry name" value="Electron transport complex subunit B, putative Fe-S cluster"/>
    <property type="match status" value="1"/>
</dbReference>
<feature type="binding site" evidence="10">
    <location>
        <position position="59"/>
    </location>
    <ligand>
        <name>[4Fe-4S] cluster</name>
        <dbReference type="ChEBI" id="CHEBI:49883"/>
        <label>1</label>
    </ligand>
</feature>
<evidence type="ECO:0000256" key="4">
    <source>
        <dbReference type="ARBA" id="ARBA00022737"/>
    </source>
</evidence>
<feature type="binding site" evidence="10">
    <location>
        <position position="143"/>
    </location>
    <ligand>
        <name>[4Fe-4S] cluster</name>
        <dbReference type="ChEBI" id="CHEBI:49883"/>
        <label>2</label>
    </ligand>
</feature>
<dbReference type="InterPro" id="IPR017896">
    <property type="entry name" value="4Fe4S_Fe-S-bd"/>
</dbReference>
<feature type="binding site" evidence="10">
    <location>
        <position position="179"/>
    </location>
    <ligand>
        <name>[4Fe-4S] cluster</name>
        <dbReference type="ChEBI" id="CHEBI:49883"/>
        <label>3</label>
    </ligand>
</feature>
<dbReference type="PROSITE" id="PS51656">
    <property type="entry name" value="4FE4S"/>
    <property type="match status" value="1"/>
</dbReference>
<dbReference type="PROSITE" id="PS00198">
    <property type="entry name" value="4FE4S_FER_1"/>
    <property type="match status" value="2"/>
</dbReference>
<dbReference type="Pfam" id="PF25160">
    <property type="entry name" value="LdpA_Fe-S-bd"/>
    <property type="match status" value="1"/>
</dbReference>
<feature type="binding site" evidence="10">
    <location>
        <position position="153"/>
    </location>
    <ligand>
        <name>[4Fe-4S] cluster</name>
        <dbReference type="ChEBI" id="CHEBI:49883"/>
        <label>3</label>
    </ligand>
</feature>
<dbReference type="InterPro" id="IPR010207">
    <property type="entry name" value="Elect_transpt_cplx_RnfB/RsxB"/>
</dbReference>
<evidence type="ECO:0000256" key="3">
    <source>
        <dbReference type="ARBA" id="ARBA00022723"/>
    </source>
</evidence>
<feature type="domain" description="4Fe-4S ferredoxin-type" evidence="12">
    <location>
        <begin position="238"/>
        <end position="267"/>
    </location>
</feature>
<dbReference type="Gene3D" id="3.30.70.20">
    <property type="match status" value="3"/>
</dbReference>
<feature type="binding site" evidence="10">
    <location>
        <position position="183"/>
    </location>
    <ligand>
        <name>[4Fe-4S] cluster</name>
        <dbReference type="ChEBI" id="CHEBI:49883"/>
        <label>2</label>
    </ligand>
</feature>
<comment type="cofactor">
    <cofactor evidence="10">
        <name>[4Fe-4S] cluster</name>
        <dbReference type="ChEBI" id="CHEBI:49883"/>
    </cofactor>
    <text evidence="10">Binds 3 [4Fe-4S] clusters.</text>
</comment>
<comment type="subunit">
    <text evidence="10">The complex is composed of six subunits: RnfA, RnfB, RnfC, RnfD, RnfE and RnfG.</text>
</comment>
<keyword evidence="5 10" id="KW-1278">Translocase</keyword>
<keyword evidence="8 10" id="KW-0411">Iron-sulfur</keyword>
<reference evidence="14 15" key="1">
    <citation type="submission" date="2023-08" db="EMBL/GenBank/DDBJ databases">
        <title>Helicovermis profunda gen. nov., sp. nov., a novel mesophilic, fermentative bacterium within the Bacillota from a deep-sea hydrothermal vent chimney.</title>
        <authorList>
            <person name="Miyazaki U."/>
            <person name="Mizutani D."/>
            <person name="Hashimoto Y."/>
            <person name="Tame A."/>
            <person name="Sawayama S."/>
            <person name="Miyazaki J."/>
            <person name="Takai K."/>
            <person name="Nakagawa S."/>
        </authorList>
    </citation>
    <scope>NUCLEOTIDE SEQUENCE [LARGE SCALE GENOMIC DNA]</scope>
    <source>
        <strain evidence="14 15">S502</strain>
    </source>
</reference>
<keyword evidence="10" id="KW-1003">Cell membrane</keyword>
<dbReference type="InterPro" id="IPR057431">
    <property type="entry name" value="LdpA_Fe-S-bd"/>
</dbReference>
<comment type="function">
    <text evidence="10">Part of a membrane-bound complex that couples electron transfer with translocation of ions across the membrane.</text>
</comment>
<dbReference type="GO" id="GO:0022900">
    <property type="term" value="P:electron transport chain"/>
    <property type="evidence" value="ECO:0007669"/>
    <property type="project" value="UniProtKB-UniRule"/>
</dbReference>
<feature type="domain" description="4Fe-4S ferredoxin-type" evidence="12">
    <location>
        <begin position="300"/>
        <end position="327"/>
    </location>
</feature>
<dbReference type="PROSITE" id="PS51379">
    <property type="entry name" value="4FE4S_FER_2"/>
    <property type="match status" value="6"/>
</dbReference>
<comment type="similarity">
    <text evidence="10">Belongs to the 4Fe4S bacterial-type ferredoxin family. RnfB subfamily.</text>
</comment>
<evidence type="ECO:0000259" key="13">
    <source>
        <dbReference type="PROSITE" id="PS51656"/>
    </source>
</evidence>
<keyword evidence="7 10" id="KW-0408">Iron</keyword>
<dbReference type="GO" id="GO:0009055">
    <property type="term" value="F:electron transfer activity"/>
    <property type="evidence" value="ECO:0007669"/>
    <property type="project" value="InterPro"/>
</dbReference>
<dbReference type="Proteomes" id="UP001321786">
    <property type="component" value="Chromosome"/>
</dbReference>
<feature type="binding site" evidence="10">
    <location>
        <position position="176"/>
    </location>
    <ligand>
        <name>[4Fe-4S] cluster</name>
        <dbReference type="ChEBI" id="CHEBI:49883"/>
        <label>3</label>
    </ligand>
</feature>
<dbReference type="PANTHER" id="PTHR43560">
    <property type="entry name" value="ION-TRANSLOCATING OXIDOREDUCTASE COMPLEX SUBUNIT B"/>
    <property type="match status" value="1"/>
</dbReference>
<keyword evidence="4 10" id="KW-0677">Repeat</keyword>
<dbReference type="EMBL" id="AP028654">
    <property type="protein sequence ID" value="BEP29934.1"/>
    <property type="molecule type" value="Genomic_DNA"/>
</dbReference>
<evidence type="ECO:0000256" key="8">
    <source>
        <dbReference type="ARBA" id="ARBA00023014"/>
    </source>
</evidence>
<dbReference type="InterPro" id="IPR050395">
    <property type="entry name" value="4Fe4S_Ferredoxin_RnfB"/>
</dbReference>
<evidence type="ECO:0000256" key="11">
    <source>
        <dbReference type="SAM" id="Phobius"/>
    </source>
</evidence>
<keyword evidence="9 10" id="KW-0472">Membrane</keyword>
<feature type="binding site" evidence="10">
    <location>
        <position position="149"/>
    </location>
    <ligand>
        <name>[4Fe-4S] cluster</name>
        <dbReference type="ChEBI" id="CHEBI:49883"/>
        <label>2</label>
    </ligand>
</feature>
<dbReference type="GO" id="GO:0005886">
    <property type="term" value="C:plasma membrane"/>
    <property type="evidence" value="ECO:0007669"/>
    <property type="project" value="UniProtKB-SubCell"/>
</dbReference>
<dbReference type="RefSeq" id="WP_338535544.1">
    <property type="nucleotide sequence ID" value="NZ_AP028654.1"/>
</dbReference>
<feature type="binding site" evidence="10">
    <location>
        <position position="139"/>
    </location>
    <ligand>
        <name>[4Fe-4S] cluster</name>
        <dbReference type="ChEBI" id="CHEBI:49883"/>
        <label>2</label>
    </ligand>
</feature>
<keyword evidence="6 10" id="KW-0249">Electron transport</keyword>
<evidence type="ECO:0000259" key="12">
    <source>
        <dbReference type="PROSITE" id="PS51379"/>
    </source>
</evidence>
<evidence type="ECO:0000256" key="10">
    <source>
        <dbReference type="HAMAP-Rule" id="MF_00463"/>
    </source>
</evidence>
<name>A0AAU9E5L4_9FIRM</name>
<keyword evidence="15" id="KW-1185">Reference proteome</keyword>
<dbReference type="SUPFAM" id="SSF54862">
    <property type="entry name" value="4Fe-4S ferredoxins"/>
    <property type="match status" value="2"/>
</dbReference>
<feature type="domain" description="4Fe-4S ferredoxin-type" evidence="12">
    <location>
        <begin position="164"/>
        <end position="193"/>
    </location>
</feature>
<comment type="caution">
    <text evidence="10">Lacks conserved residue(s) required for the propagation of feature annotation.</text>
</comment>
<dbReference type="Pfam" id="PF00037">
    <property type="entry name" value="Fer4"/>
    <property type="match status" value="2"/>
</dbReference>
<evidence type="ECO:0000256" key="6">
    <source>
        <dbReference type="ARBA" id="ARBA00022982"/>
    </source>
</evidence>
<evidence type="ECO:0000256" key="7">
    <source>
        <dbReference type="ARBA" id="ARBA00023004"/>
    </source>
</evidence>
<protein>
    <recommendedName>
        <fullName evidence="10">Ion-translocating oxidoreductase complex subunit B</fullName>
        <ecNumber evidence="10">7.-.-.-</ecNumber>
    </recommendedName>
    <alternativeName>
        <fullName evidence="10">Rnf electron transport complex subunit B</fullName>
    </alternativeName>
</protein>
<feature type="domain" description="4Fe-4S ferredoxin-type" evidence="12">
    <location>
        <begin position="135"/>
        <end position="163"/>
    </location>
</feature>
<dbReference type="AlphaFoldDB" id="A0AAU9E5L4"/>
<feature type="domain" description="4Fe-4S ferredoxin-type" evidence="12">
    <location>
        <begin position="208"/>
        <end position="237"/>
    </location>
</feature>
<evidence type="ECO:0000256" key="2">
    <source>
        <dbReference type="ARBA" id="ARBA00022485"/>
    </source>
</evidence>
<dbReference type="CDD" id="cd10549">
    <property type="entry name" value="MtMvhB_like"/>
    <property type="match status" value="2"/>
</dbReference>
<keyword evidence="3 10" id="KW-0479">Metal-binding</keyword>
<keyword evidence="11" id="KW-1133">Transmembrane helix</keyword>
<proteinExistence type="inferred from homology"/>
<feature type="transmembrane region" description="Helical" evidence="11">
    <location>
        <begin position="6"/>
        <end position="27"/>
    </location>
</feature>
<feature type="binding site" evidence="10">
    <location>
        <position position="51"/>
    </location>
    <ligand>
        <name>[4Fe-4S] cluster</name>
        <dbReference type="ChEBI" id="CHEBI:49883"/>
        <label>1</label>
    </ligand>
</feature>
<gene>
    <name evidence="10" type="primary">rnfB</name>
    <name evidence="14" type="ORF">HLPR_22650</name>
</gene>
<dbReference type="EC" id="7.-.-.-" evidence="10"/>
<dbReference type="HAMAP" id="MF_00463">
    <property type="entry name" value="RsxB_RnfB"/>
    <property type="match status" value="1"/>
</dbReference>
<accession>A0AAU9E5L4</accession>
<dbReference type="GO" id="GO:0051539">
    <property type="term" value="F:4 iron, 4 sulfur cluster binding"/>
    <property type="evidence" value="ECO:0007669"/>
    <property type="project" value="UniProtKB-UniRule"/>
</dbReference>
<organism evidence="14 15">
    <name type="scientific">Helicovermis profundi</name>
    <dbReference type="NCBI Taxonomy" id="3065157"/>
    <lineage>
        <taxon>Bacteria</taxon>
        <taxon>Bacillati</taxon>
        <taxon>Bacillota</taxon>
        <taxon>Clostridia</taxon>
        <taxon>Helicovermis</taxon>
    </lineage>
</organism>
<dbReference type="InterPro" id="IPR017900">
    <property type="entry name" value="4Fe4S_Fe_S_CS"/>
</dbReference>
<evidence type="ECO:0000313" key="15">
    <source>
        <dbReference type="Proteomes" id="UP001321786"/>
    </source>
</evidence>
<keyword evidence="1 10" id="KW-0813">Transport</keyword>
<keyword evidence="11" id="KW-0812">Transmembrane</keyword>
<feature type="domain" description="4Fe-4S" evidence="13">
    <location>
        <begin position="34"/>
        <end position="93"/>
    </location>
</feature>
<dbReference type="GO" id="GO:0046872">
    <property type="term" value="F:metal ion binding"/>
    <property type="evidence" value="ECO:0007669"/>
    <property type="project" value="UniProtKB-KW"/>
</dbReference>
<comment type="subcellular location">
    <subcellularLocation>
        <location evidence="10">Cell membrane</location>
    </subcellularLocation>
</comment>
<feature type="region of interest" description="Hydrophobic" evidence="10">
    <location>
        <begin position="1"/>
        <end position="28"/>
    </location>
</feature>
<evidence type="ECO:0000256" key="5">
    <source>
        <dbReference type="ARBA" id="ARBA00022967"/>
    </source>
</evidence>
<dbReference type="InterPro" id="IPR007202">
    <property type="entry name" value="4Fe-4S_dom"/>
</dbReference>
<evidence type="ECO:0000256" key="1">
    <source>
        <dbReference type="ARBA" id="ARBA00022448"/>
    </source>
</evidence>
<feature type="binding site" evidence="10">
    <location>
        <position position="173"/>
    </location>
    <ligand>
        <name>[4Fe-4S] cluster</name>
        <dbReference type="ChEBI" id="CHEBI:49883"/>
        <label>3</label>
    </ligand>
</feature>
<dbReference type="Pfam" id="PF04060">
    <property type="entry name" value="FeS"/>
    <property type="match status" value="1"/>
</dbReference>
<evidence type="ECO:0000256" key="9">
    <source>
        <dbReference type="ARBA" id="ARBA00023136"/>
    </source>
</evidence>
<dbReference type="KEGG" id="hprf:HLPR_22650"/>
<feature type="domain" description="4Fe-4S ferredoxin-type" evidence="12">
    <location>
        <begin position="270"/>
        <end position="299"/>
    </location>
</feature>
<keyword evidence="2 10" id="KW-0004">4Fe-4S</keyword>
<dbReference type="NCBIfam" id="TIGR01944">
    <property type="entry name" value="rnfB"/>
    <property type="match status" value="1"/>
</dbReference>